<reference evidence="2 3" key="1">
    <citation type="submission" date="2019-04" db="EMBL/GenBank/DDBJ databases">
        <authorList>
            <person name="Van Vliet M D."/>
        </authorList>
    </citation>
    <scope>NUCLEOTIDE SEQUENCE [LARGE SCALE GENOMIC DNA]</scope>
    <source>
        <strain evidence="2 3">F1</strain>
    </source>
</reference>
<dbReference type="InterPro" id="IPR052917">
    <property type="entry name" value="Stress-Dev_Protein"/>
</dbReference>
<dbReference type="InterPro" id="IPR011576">
    <property type="entry name" value="Pyridox_Oxase_N"/>
</dbReference>
<dbReference type="AlphaFoldDB" id="A0A6C2U388"/>
<accession>A0A6C2U388</accession>
<sequence>MSELKSRITKGLRPLQLASLASITTDGLPWTRYVMIGGDEELVLRCATHLGARKAEQIRQNPEVHLTCGVLSPLDMRPYFQVQGKAEIVTDAATKDAFWNPSLESIFNGADDPNYGVVVIRPYRIELWTPPEMQPEVLEMG</sequence>
<protein>
    <submittedName>
        <fullName evidence="2">General stress protein 26</fullName>
    </submittedName>
</protein>
<dbReference type="PANTHER" id="PTHR34818:SF1">
    <property type="entry name" value="PROTEIN BLI-3"/>
    <property type="match status" value="1"/>
</dbReference>
<gene>
    <name evidence="2" type="primary">ydaG</name>
    <name evidence="2" type="ORF">PDESU_02914</name>
</gene>
<dbReference type="Pfam" id="PF01243">
    <property type="entry name" value="PNPOx_N"/>
    <property type="match status" value="1"/>
</dbReference>
<keyword evidence="3" id="KW-1185">Reference proteome</keyword>
<dbReference type="InterPro" id="IPR012349">
    <property type="entry name" value="Split_barrel_FMN-bd"/>
</dbReference>
<evidence type="ECO:0000313" key="2">
    <source>
        <dbReference type="EMBL" id="VGO14353.1"/>
    </source>
</evidence>
<dbReference type="RefSeq" id="WP_168442264.1">
    <property type="nucleotide sequence ID" value="NZ_CAAHFG010000001.1"/>
</dbReference>
<dbReference type="Proteomes" id="UP000366872">
    <property type="component" value="Unassembled WGS sequence"/>
</dbReference>
<organism evidence="2 3">
    <name type="scientific">Pontiella desulfatans</name>
    <dbReference type="NCBI Taxonomy" id="2750659"/>
    <lineage>
        <taxon>Bacteria</taxon>
        <taxon>Pseudomonadati</taxon>
        <taxon>Kiritimatiellota</taxon>
        <taxon>Kiritimatiellia</taxon>
        <taxon>Kiritimatiellales</taxon>
        <taxon>Pontiellaceae</taxon>
        <taxon>Pontiella</taxon>
    </lineage>
</organism>
<feature type="domain" description="Pyridoxamine 5'-phosphate oxidase N-terminal" evidence="1">
    <location>
        <begin position="10"/>
        <end position="128"/>
    </location>
</feature>
<evidence type="ECO:0000313" key="3">
    <source>
        <dbReference type="Proteomes" id="UP000366872"/>
    </source>
</evidence>
<name>A0A6C2U388_PONDE</name>
<dbReference type="PANTHER" id="PTHR34818">
    <property type="entry name" value="PROTEIN BLI-3"/>
    <property type="match status" value="1"/>
</dbReference>
<dbReference type="SUPFAM" id="SSF50475">
    <property type="entry name" value="FMN-binding split barrel"/>
    <property type="match status" value="1"/>
</dbReference>
<evidence type="ECO:0000259" key="1">
    <source>
        <dbReference type="Pfam" id="PF01243"/>
    </source>
</evidence>
<proteinExistence type="predicted"/>
<dbReference type="Gene3D" id="2.30.110.10">
    <property type="entry name" value="Electron Transport, Fmn-binding Protein, Chain A"/>
    <property type="match status" value="1"/>
</dbReference>
<dbReference type="EMBL" id="CAAHFG010000001">
    <property type="protein sequence ID" value="VGO14353.1"/>
    <property type="molecule type" value="Genomic_DNA"/>
</dbReference>